<protein>
    <recommendedName>
        <fullName evidence="8">Protein kinase domain-containing protein</fullName>
    </recommendedName>
</protein>
<dbReference type="EMBL" id="JAMSHJ010000002">
    <property type="protein sequence ID" value="KAI5439004.1"/>
    <property type="molecule type" value="Genomic_DNA"/>
</dbReference>
<proteinExistence type="inferred from homology"/>
<feature type="region of interest" description="Disordered" evidence="7">
    <location>
        <begin position="423"/>
        <end position="458"/>
    </location>
</feature>
<keyword evidence="1" id="KW-0808">Transferase</keyword>
<dbReference type="Gene3D" id="1.10.510.10">
    <property type="entry name" value="Transferase(Phosphotransferase) domain 1"/>
    <property type="match status" value="1"/>
</dbReference>
<evidence type="ECO:0000256" key="1">
    <source>
        <dbReference type="ARBA" id="ARBA00022679"/>
    </source>
</evidence>
<feature type="domain" description="Protein kinase" evidence="8">
    <location>
        <begin position="117"/>
        <end position="375"/>
    </location>
</feature>
<dbReference type="InterPro" id="IPR011009">
    <property type="entry name" value="Kinase-like_dom_sf"/>
</dbReference>
<reference evidence="9 10" key="1">
    <citation type="journal article" date="2022" name="Nat. Genet.">
        <title>Improved pea reference genome and pan-genome highlight genomic features and evolutionary characteristics.</title>
        <authorList>
            <person name="Yang T."/>
            <person name="Liu R."/>
            <person name="Luo Y."/>
            <person name="Hu S."/>
            <person name="Wang D."/>
            <person name="Wang C."/>
            <person name="Pandey M.K."/>
            <person name="Ge S."/>
            <person name="Xu Q."/>
            <person name="Li N."/>
            <person name="Li G."/>
            <person name="Huang Y."/>
            <person name="Saxena R.K."/>
            <person name="Ji Y."/>
            <person name="Li M."/>
            <person name="Yan X."/>
            <person name="He Y."/>
            <person name="Liu Y."/>
            <person name="Wang X."/>
            <person name="Xiang C."/>
            <person name="Varshney R.K."/>
            <person name="Ding H."/>
            <person name="Gao S."/>
            <person name="Zong X."/>
        </authorList>
    </citation>
    <scope>NUCLEOTIDE SEQUENCE [LARGE SCALE GENOMIC DNA]</scope>
    <source>
        <strain evidence="9 10">cv. Zhongwan 6</strain>
    </source>
</reference>
<dbReference type="Pfam" id="PF00069">
    <property type="entry name" value="Pkinase"/>
    <property type="match status" value="1"/>
</dbReference>
<dbReference type="PROSITE" id="PS00107">
    <property type="entry name" value="PROTEIN_KINASE_ATP"/>
    <property type="match status" value="1"/>
</dbReference>
<keyword evidence="6" id="KW-0723">Serine/threonine-protein kinase</keyword>
<dbReference type="GO" id="GO:0004674">
    <property type="term" value="F:protein serine/threonine kinase activity"/>
    <property type="evidence" value="ECO:0007669"/>
    <property type="project" value="UniProtKB-KW"/>
</dbReference>
<gene>
    <name evidence="9" type="ORF">KIW84_024658</name>
</gene>
<comment type="similarity">
    <text evidence="6">Belongs to the protein kinase superfamily.</text>
</comment>
<keyword evidence="3" id="KW-0418">Kinase</keyword>
<dbReference type="OrthoDB" id="4062651at2759"/>
<dbReference type="CDD" id="cd13999">
    <property type="entry name" value="STKc_MAP3K-like"/>
    <property type="match status" value="1"/>
</dbReference>
<keyword evidence="2 5" id="KW-0547">Nucleotide-binding</keyword>
<dbReference type="SMART" id="SM00220">
    <property type="entry name" value="S_TKc"/>
    <property type="match status" value="1"/>
</dbReference>
<dbReference type="Gramene" id="Psat02G0465800-T1">
    <property type="protein sequence ID" value="KAI5439004.1"/>
    <property type="gene ID" value="KIW84_024658"/>
</dbReference>
<dbReference type="GO" id="GO:0005524">
    <property type="term" value="F:ATP binding"/>
    <property type="evidence" value="ECO:0007669"/>
    <property type="project" value="UniProtKB-UniRule"/>
</dbReference>
<dbReference type="InterPro" id="IPR008271">
    <property type="entry name" value="Ser/Thr_kinase_AS"/>
</dbReference>
<dbReference type="PROSITE" id="PS50011">
    <property type="entry name" value="PROTEIN_KINASE_DOM"/>
    <property type="match status" value="1"/>
</dbReference>
<evidence type="ECO:0000256" key="5">
    <source>
        <dbReference type="PROSITE-ProRule" id="PRU10141"/>
    </source>
</evidence>
<name>A0A9D4YH33_PEA</name>
<dbReference type="Proteomes" id="UP001058974">
    <property type="component" value="Chromosome 2"/>
</dbReference>
<dbReference type="PANTHER" id="PTHR44329">
    <property type="entry name" value="SERINE/THREONINE-PROTEIN KINASE TNNI3K-RELATED"/>
    <property type="match status" value="1"/>
</dbReference>
<evidence type="ECO:0000313" key="10">
    <source>
        <dbReference type="Proteomes" id="UP001058974"/>
    </source>
</evidence>
<dbReference type="InterPro" id="IPR017441">
    <property type="entry name" value="Protein_kinase_ATP_BS"/>
</dbReference>
<dbReference type="PROSITE" id="PS00108">
    <property type="entry name" value="PROTEIN_KINASE_ST"/>
    <property type="match status" value="1"/>
</dbReference>
<keyword evidence="10" id="KW-1185">Reference proteome</keyword>
<dbReference type="PANTHER" id="PTHR44329:SF84">
    <property type="entry name" value="PROTEIN KINASE LIKE PROTEIN"/>
    <property type="match status" value="1"/>
</dbReference>
<dbReference type="InterPro" id="IPR000719">
    <property type="entry name" value="Prot_kinase_dom"/>
</dbReference>
<evidence type="ECO:0000256" key="2">
    <source>
        <dbReference type="ARBA" id="ARBA00022741"/>
    </source>
</evidence>
<dbReference type="AlphaFoldDB" id="A0A9D4YH33"/>
<keyword evidence="4 5" id="KW-0067">ATP-binding</keyword>
<evidence type="ECO:0000259" key="8">
    <source>
        <dbReference type="PROSITE" id="PS50011"/>
    </source>
</evidence>
<dbReference type="Gene3D" id="3.30.200.20">
    <property type="entry name" value="Phosphorylase Kinase, domain 1"/>
    <property type="match status" value="1"/>
</dbReference>
<organism evidence="9 10">
    <name type="scientific">Pisum sativum</name>
    <name type="common">Garden pea</name>
    <name type="synonym">Lathyrus oleraceus</name>
    <dbReference type="NCBI Taxonomy" id="3888"/>
    <lineage>
        <taxon>Eukaryota</taxon>
        <taxon>Viridiplantae</taxon>
        <taxon>Streptophyta</taxon>
        <taxon>Embryophyta</taxon>
        <taxon>Tracheophyta</taxon>
        <taxon>Spermatophyta</taxon>
        <taxon>Magnoliopsida</taxon>
        <taxon>eudicotyledons</taxon>
        <taxon>Gunneridae</taxon>
        <taxon>Pentapetalae</taxon>
        <taxon>rosids</taxon>
        <taxon>fabids</taxon>
        <taxon>Fabales</taxon>
        <taxon>Fabaceae</taxon>
        <taxon>Papilionoideae</taxon>
        <taxon>50 kb inversion clade</taxon>
        <taxon>NPAAA clade</taxon>
        <taxon>Hologalegina</taxon>
        <taxon>IRL clade</taxon>
        <taxon>Fabeae</taxon>
        <taxon>Lathyrus</taxon>
    </lineage>
</organism>
<dbReference type="SUPFAM" id="SSF56112">
    <property type="entry name" value="Protein kinase-like (PK-like)"/>
    <property type="match status" value="1"/>
</dbReference>
<comment type="caution">
    <text evidence="9">The sequence shown here is derived from an EMBL/GenBank/DDBJ whole genome shotgun (WGS) entry which is preliminary data.</text>
</comment>
<feature type="binding site" evidence="5">
    <location>
        <position position="144"/>
    </location>
    <ligand>
        <name>ATP</name>
        <dbReference type="ChEBI" id="CHEBI:30616"/>
    </ligand>
</feature>
<evidence type="ECO:0000256" key="4">
    <source>
        <dbReference type="ARBA" id="ARBA00022840"/>
    </source>
</evidence>
<evidence type="ECO:0000256" key="7">
    <source>
        <dbReference type="SAM" id="MobiDB-lite"/>
    </source>
</evidence>
<evidence type="ECO:0000313" key="9">
    <source>
        <dbReference type="EMBL" id="KAI5439004.1"/>
    </source>
</evidence>
<accession>A0A9D4YH33</accession>
<sequence length="470" mass="53281">MIGWSRIGKPSNLLSALHRIKVLEASANSCLKVDISWIFGLAICWTIWACRNSIIFEVVSFVNFDGLGSSTMLLYKLSLAFSSQNVENMISDNADSDTNDGIVFDIDPSLLVDYDKIVIGDRIGKGSYSLVFKGWYEDRPIAIKAIHKKCKAKFEREVKVLSKIQHTNVVKFIGASVKPSMMIIIELLEGGSLQKTMNNMYPITFSLEQCLSYALDISQAMEYLHSNGIIHRDLKPGNLLLTKDKNNIKLADFGIARDNICDEMTCEAGTYRYMAPEILSKDPLPKGAKKSYDHKVDVFSFAMVLWSMIKNQVPFKDRFDLMAAYDTLKNMRPCLDDFPEDITLLLQTCWMEDPKLRPEFKEITETLIRILHNIHTKKINELSNIKVVEEVDSESEEEISRGKYTLSSFESDKESENILKLENETIKPNGETDDESHSGTMTSLSNSIEKKSKKKSKIKRLFSSCSCIAF</sequence>
<evidence type="ECO:0000256" key="3">
    <source>
        <dbReference type="ARBA" id="ARBA00022777"/>
    </source>
</evidence>
<evidence type="ECO:0000256" key="6">
    <source>
        <dbReference type="RuleBase" id="RU000304"/>
    </source>
</evidence>
<dbReference type="InterPro" id="IPR051681">
    <property type="entry name" value="Ser/Thr_Kinases-Pseudokinases"/>
</dbReference>